<dbReference type="EC" id="2.7.13.3" evidence="3"/>
<feature type="transmembrane region" description="Helical" evidence="1">
    <location>
        <begin position="79"/>
        <end position="99"/>
    </location>
</feature>
<keyword evidence="3" id="KW-0808">Transferase</keyword>
<keyword evidence="1" id="KW-1133">Transmembrane helix</keyword>
<dbReference type="AlphaFoldDB" id="A0A2M9VAS8"/>
<dbReference type="PANTHER" id="PTHR34220:SF7">
    <property type="entry name" value="SENSOR HISTIDINE KINASE YPDA"/>
    <property type="match status" value="1"/>
</dbReference>
<evidence type="ECO:0000313" key="3">
    <source>
        <dbReference type="EMBL" id="PJY75728.1"/>
    </source>
</evidence>
<protein>
    <submittedName>
        <fullName evidence="3">Putative sensor histidine kinase, YehU-like</fullName>
        <ecNumber evidence="3">2.7.13.3</ecNumber>
    </submittedName>
</protein>
<dbReference type="Proteomes" id="UP000231846">
    <property type="component" value="Unassembled WGS sequence"/>
</dbReference>
<name>A0A2M9VAS8_BACFG</name>
<dbReference type="InterPro" id="IPR010559">
    <property type="entry name" value="Sig_transdc_His_kin_internal"/>
</dbReference>
<reference evidence="3 4" key="1">
    <citation type="journal article" date="2017" name="MBio">
        <title>Gut Symbiont Bacteroides fragilis Secretes a Eukaryotic-Like Ubiquitin Protein That Mediates Intraspecies Antagonism.</title>
        <authorList>
            <person name="Chatzidaki-Livanis M."/>
            <person name="Coyne M.J."/>
            <person name="Roelofs K.G."/>
            <person name="Gentyala R.R."/>
            <person name="Caldwell J.M."/>
            <person name="Comstock L.E."/>
        </authorList>
    </citation>
    <scope>NUCLEOTIDE SEQUENCE [LARGE SCALE GENOMIC DNA]</scope>
    <source>
        <strain evidence="3 4">12905</strain>
    </source>
</reference>
<keyword evidence="3" id="KW-0418">Kinase</keyword>
<accession>A0A2M9VAS8</accession>
<proteinExistence type="predicted"/>
<dbReference type="GO" id="GO:0016020">
    <property type="term" value="C:membrane"/>
    <property type="evidence" value="ECO:0007669"/>
    <property type="project" value="InterPro"/>
</dbReference>
<dbReference type="EMBL" id="PDCW01000005">
    <property type="protein sequence ID" value="PJY75728.1"/>
    <property type="molecule type" value="Genomic_DNA"/>
</dbReference>
<keyword evidence="1" id="KW-0472">Membrane</keyword>
<dbReference type="InterPro" id="IPR050640">
    <property type="entry name" value="Bact_2-comp_sensor_kinase"/>
</dbReference>
<evidence type="ECO:0000259" key="2">
    <source>
        <dbReference type="Pfam" id="PF06580"/>
    </source>
</evidence>
<comment type="caution">
    <text evidence="3">The sequence shown here is derived from an EMBL/GenBank/DDBJ whole genome shotgun (WGS) entry which is preliminary data.</text>
</comment>
<organism evidence="3 4">
    <name type="scientific">Bacteroides fragilis</name>
    <dbReference type="NCBI Taxonomy" id="817"/>
    <lineage>
        <taxon>Bacteria</taxon>
        <taxon>Pseudomonadati</taxon>
        <taxon>Bacteroidota</taxon>
        <taxon>Bacteroidia</taxon>
        <taxon>Bacteroidales</taxon>
        <taxon>Bacteroidaceae</taxon>
        <taxon>Bacteroides</taxon>
    </lineage>
</organism>
<gene>
    <name evidence="3" type="primary">yehU_2</name>
    <name evidence="3" type="ORF">CQW34_01058</name>
</gene>
<sequence length="331" mass="37863">MKKKTILFFVLLIAASLLLFIHTFSVLAHTPERTGGEGLWVNFLMNLPCCILIGYADYRVAKSLQKRFPDRNVIRIASSILLTALPVGLFAVAINYAVARLYAHPFSIAGSVFPIMLWNSLIVLFIELFFYNRRQIEQQRRLALMEKEKALYHFETLKNQINPHFLFNSLNVLASLAYEDAEKTNRFAKKLSGVYRYLLTTHDRPSVSVAEELAFVESYLYLERIRFGNALRIEIADCERWYDRQIIPASVQMLVENALKHNIATPEMPLTVQISVSLEGIAVVNNLQLRSSVMRSGIGLKNLQHQYALYDRRIEIASADASFTVKIPFLN</sequence>
<evidence type="ECO:0000313" key="4">
    <source>
        <dbReference type="Proteomes" id="UP000231846"/>
    </source>
</evidence>
<dbReference type="Pfam" id="PF06580">
    <property type="entry name" value="His_kinase"/>
    <property type="match status" value="1"/>
</dbReference>
<feature type="domain" description="Signal transduction histidine kinase internal region" evidence="2">
    <location>
        <begin position="154"/>
        <end position="231"/>
    </location>
</feature>
<dbReference type="GO" id="GO:0000155">
    <property type="term" value="F:phosphorelay sensor kinase activity"/>
    <property type="evidence" value="ECO:0007669"/>
    <property type="project" value="InterPro"/>
</dbReference>
<feature type="transmembrane region" description="Helical" evidence="1">
    <location>
        <begin position="111"/>
        <end position="131"/>
    </location>
</feature>
<dbReference type="RefSeq" id="WP_032567491.1">
    <property type="nucleotide sequence ID" value="NZ_JAQDLP010000012.1"/>
</dbReference>
<feature type="transmembrane region" description="Helical" evidence="1">
    <location>
        <begin position="38"/>
        <end position="58"/>
    </location>
</feature>
<dbReference type="PANTHER" id="PTHR34220">
    <property type="entry name" value="SENSOR HISTIDINE KINASE YPDA"/>
    <property type="match status" value="1"/>
</dbReference>
<keyword evidence="1" id="KW-0812">Transmembrane</keyword>
<evidence type="ECO:0000256" key="1">
    <source>
        <dbReference type="SAM" id="Phobius"/>
    </source>
</evidence>